<dbReference type="PANTHER" id="PTHR22767:SF2">
    <property type="entry name" value="N(ALPHA)-ACETYLTRANSFERASE 15_16, ISOFORM A"/>
    <property type="match status" value="1"/>
</dbReference>
<evidence type="ECO:0000256" key="2">
    <source>
        <dbReference type="ARBA" id="ARBA00022803"/>
    </source>
</evidence>
<dbReference type="PANTHER" id="PTHR22767">
    <property type="entry name" value="N-TERMINAL ACETYLTRANSFERASE-RELATED"/>
    <property type="match status" value="1"/>
</dbReference>
<feature type="compositionally biased region" description="Low complexity" evidence="5">
    <location>
        <begin position="9"/>
        <end position="23"/>
    </location>
</feature>
<dbReference type="Proteomes" id="UP000398389">
    <property type="component" value="Unassembled WGS sequence"/>
</dbReference>
<feature type="coiled-coil region" evidence="4">
    <location>
        <begin position="620"/>
        <end position="647"/>
    </location>
</feature>
<dbReference type="RefSeq" id="XP_031850859.1">
    <property type="nucleotide sequence ID" value="XM_031994968.1"/>
</dbReference>
<gene>
    <name evidence="6" type="ORF">SAPINGB_P000244</name>
</gene>
<evidence type="ECO:0000313" key="6">
    <source>
        <dbReference type="EMBL" id="VVT43984.1"/>
    </source>
</evidence>
<protein>
    <submittedName>
        <fullName evidence="6">Uncharacterized protein</fullName>
    </submittedName>
</protein>
<dbReference type="SMART" id="SM00028">
    <property type="entry name" value="TPR"/>
    <property type="match status" value="3"/>
</dbReference>
<sequence>MLKSKAKTAKQQQQQTAANSKNADSVLTPKEQSNFRGAIKLYEAKQYKKGFKSVDAILKKHPKNADSLALKGLFLNHLERDSEADDQFSAAFASSASSPMAWQFYGICLRNRKNYPEATKAFSKSLQLDPENYSLIRDLSSLYVQSRQYPEAAVIRHKLLQKNPDYRPYWTGLAVVQYLSGNPAAAESTLSKFESLIKIQLPKTDLENSESLLFHNLAIYKQGDVQRALDHLETIADKTGDPLAIMESRAKYLLELGRFKEAEREYRALIKRNPDDPKYYPKLEQALQIDPENITLRKLLYRNLALKYPRADVPSYTGLELSFGEEFKSVLTKYLREKILRGVPSTFVLVKALYHDSEKKQIIEEVIFALEKEFSGESATNTTAILWTNYFICQHYDLVGNFEKALEYLEKCIQQSSDTVEFSLTKGRILKHAGDLTNAARVINAARKTDLSDRYTNTKTVKYLLRANDYVEAVVTESIFTHNDSHNVGLRDVVFIQTLWALIEHAELLARRGDDSFALKRFDDIFKTFFEIYTDEFDFHGFSMRKGTVRAYLDMIDFTSRVYAHPTYLRALTGAAKIYFKIHDQQVAHTLQEHKIETLSDATSKQTAEEALKAQDDAAEKSLADKKAKLEEELELIQKLCTEAADARHALSTPKPNDLHKNVKPDPDTFGFGLLETKEPLEVLFKHWKPLSEQAPEHLSTWELGFEIYLRQHKYVLAMQVISSKIKGVTDTVVPDYWVAQRALRLRAVIESEEENIVNPPPPAIKVLVGRTLPTIYPGLKDAQDLTAFYNEKVLSNEATDSADRVFDWIEGLKTLVKDSVAYRKLVEPVLFKLGFSDIKTVFKSVAILKDIDSPKYEEYVQAAKKEWPLATAF</sequence>
<proteinExistence type="predicted"/>
<keyword evidence="1" id="KW-0677">Repeat</keyword>
<dbReference type="Gene3D" id="1.25.40.1040">
    <property type="match status" value="1"/>
</dbReference>
<keyword evidence="7" id="KW-1185">Reference proteome</keyword>
<dbReference type="InterPro" id="IPR021183">
    <property type="entry name" value="NatA_aux_su"/>
</dbReference>
<feature type="repeat" description="TPR" evidence="3">
    <location>
        <begin position="99"/>
        <end position="132"/>
    </location>
</feature>
<dbReference type="Pfam" id="PF12569">
    <property type="entry name" value="NatA_aux_su"/>
    <property type="match status" value="1"/>
</dbReference>
<feature type="region of interest" description="Disordered" evidence="5">
    <location>
        <begin position="1"/>
        <end position="30"/>
    </location>
</feature>
<dbReference type="SUPFAM" id="SSF48452">
    <property type="entry name" value="TPR-like"/>
    <property type="match status" value="2"/>
</dbReference>
<dbReference type="OrthoDB" id="10263032at2759"/>
<name>A0A5E8AZ55_9ASCO</name>
<evidence type="ECO:0000256" key="4">
    <source>
        <dbReference type="SAM" id="Coils"/>
    </source>
</evidence>
<dbReference type="GO" id="GO:0031415">
    <property type="term" value="C:NatA complex"/>
    <property type="evidence" value="ECO:0007669"/>
    <property type="project" value="TreeGrafter"/>
</dbReference>
<reference evidence="6 7" key="1">
    <citation type="submission" date="2019-09" db="EMBL/GenBank/DDBJ databases">
        <authorList>
            <person name="Brejova B."/>
        </authorList>
    </citation>
    <scope>NUCLEOTIDE SEQUENCE [LARGE SCALE GENOMIC DNA]</scope>
</reference>
<dbReference type="EMBL" id="CABVLU010000001">
    <property type="protein sequence ID" value="VVT43984.1"/>
    <property type="molecule type" value="Genomic_DNA"/>
</dbReference>
<dbReference type="GeneID" id="43579068"/>
<dbReference type="InterPro" id="IPR019734">
    <property type="entry name" value="TPR_rpt"/>
</dbReference>
<dbReference type="InterPro" id="IPR011990">
    <property type="entry name" value="TPR-like_helical_dom_sf"/>
</dbReference>
<organism evidence="6 7">
    <name type="scientific">Magnusiomyces paraingens</name>
    <dbReference type="NCBI Taxonomy" id="2606893"/>
    <lineage>
        <taxon>Eukaryota</taxon>
        <taxon>Fungi</taxon>
        <taxon>Dikarya</taxon>
        <taxon>Ascomycota</taxon>
        <taxon>Saccharomycotina</taxon>
        <taxon>Dipodascomycetes</taxon>
        <taxon>Dipodascales</taxon>
        <taxon>Dipodascaceae</taxon>
        <taxon>Magnusiomyces</taxon>
    </lineage>
</organism>
<dbReference type="PROSITE" id="PS50005">
    <property type="entry name" value="TPR"/>
    <property type="match status" value="1"/>
</dbReference>
<dbReference type="AlphaFoldDB" id="A0A5E8AZ55"/>
<dbReference type="Pfam" id="PF07719">
    <property type="entry name" value="TPR_2"/>
    <property type="match status" value="1"/>
</dbReference>
<evidence type="ECO:0000313" key="7">
    <source>
        <dbReference type="Proteomes" id="UP000398389"/>
    </source>
</evidence>
<dbReference type="InterPro" id="IPR013105">
    <property type="entry name" value="TPR_2"/>
</dbReference>
<keyword evidence="4" id="KW-0175">Coiled coil</keyword>
<evidence type="ECO:0000256" key="5">
    <source>
        <dbReference type="SAM" id="MobiDB-lite"/>
    </source>
</evidence>
<keyword evidence="2 3" id="KW-0802">TPR repeat</keyword>
<dbReference type="PIRSF" id="PIRSF000422">
    <property type="entry name" value="N-terminal-AcTrfase-A_aux_su"/>
    <property type="match status" value="1"/>
</dbReference>
<dbReference type="Gene3D" id="1.25.40.1010">
    <property type="match status" value="1"/>
</dbReference>
<evidence type="ECO:0000256" key="1">
    <source>
        <dbReference type="ARBA" id="ARBA00022737"/>
    </source>
</evidence>
<accession>A0A5E8AZ55</accession>
<evidence type="ECO:0000256" key="3">
    <source>
        <dbReference type="PROSITE-ProRule" id="PRU00339"/>
    </source>
</evidence>